<evidence type="ECO:0000313" key="2">
    <source>
        <dbReference type="Proteomes" id="UP000196594"/>
    </source>
</evidence>
<proteinExistence type="predicted"/>
<dbReference type="Proteomes" id="UP000196594">
    <property type="component" value="Unassembled WGS sequence"/>
</dbReference>
<organism evidence="1 2">
    <name type="scientific">Solibacillus kalamii</name>
    <dbReference type="NCBI Taxonomy" id="1748298"/>
    <lineage>
        <taxon>Bacteria</taxon>
        <taxon>Bacillati</taxon>
        <taxon>Bacillota</taxon>
        <taxon>Bacilli</taxon>
        <taxon>Bacillales</taxon>
        <taxon>Caryophanaceae</taxon>
        <taxon>Solibacillus</taxon>
    </lineage>
</organism>
<protein>
    <submittedName>
        <fullName evidence="1">Uncharacterized protein</fullName>
    </submittedName>
</protein>
<name>A0ABX3ZKH2_9BACL</name>
<sequence>MTISNENHLQIGEEKRWGEIKLRKKLSKAIQLNHIKEIIYINKIDLAVKNNLIFPPKRTIYPAISKASGLNA</sequence>
<gene>
    <name evidence="1" type="ORF">CBM15_06875</name>
</gene>
<dbReference type="EMBL" id="NHNT01000002">
    <property type="protein sequence ID" value="OUZ40232.1"/>
    <property type="molecule type" value="Genomic_DNA"/>
</dbReference>
<evidence type="ECO:0000313" key="1">
    <source>
        <dbReference type="EMBL" id="OUZ40232.1"/>
    </source>
</evidence>
<reference evidence="1 2" key="1">
    <citation type="journal article" date="2017" name="Int. J. Syst. Evol. Microbiol.">
        <title>Solibacillus kalamii sp. nov., isolated from a high-efficiency particulate arrestance filter system used in the International Space Station.</title>
        <authorList>
            <person name="Checinska Sielaff A."/>
            <person name="Kumar R.M."/>
            <person name="Pal D."/>
            <person name="Mayilraj S."/>
            <person name="Venkateswaran K."/>
        </authorList>
    </citation>
    <scope>NUCLEOTIDE SEQUENCE [LARGE SCALE GENOMIC DNA]</scope>
    <source>
        <strain evidence="1 2">ISSFR-015</strain>
    </source>
</reference>
<accession>A0ABX3ZKH2</accession>
<keyword evidence="2" id="KW-1185">Reference proteome</keyword>
<comment type="caution">
    <text evidence="1">The sequence shown here is derived from an EMBL/GenBank/DDBJ whole genome shotgun (WGS) entry which is preliminary data.</text>
</comment>